<evidence type="ECO:0000256" key="1">
    <source>
        <dbReference type="ARBA" id="ARBA00009988"/>
    </source>
</evidence>
<dbReference type="PANTHER" id="PTHR12788:SF10">
    <property type="entry name" value="PROTEIN-TYROSINE SULFOTRANSFERASE"/>
    <property type="match status" value="1"/>
</dbReference>
<dbReference type="InterPro" id="IPR027417">
    <property type="entry name" value="P-loop_NTPase"/>
</dbReference>
<accession>A0A3P6URP1</accession>
<evidence type="ECO:0000256" key="4">
    <source>
        <dbReference type="ARBA" id="ARBA00048460"/>
    </source>
</evidence>
<dbReference type="Proteomes" id="UP000281553">
    <property type="component" value="Unassembled WGS sequence"/>
</dbReference>
<evidence type="ECO:0000256" key="3">
    <source>
        <dbReference type="ARBA" id="ARBA00022679"/>
    </source>
</evidence>
<organism evidence="6 7">
    <name type="scientific">Dibothriocephalus latus</name>
    <name type="common">Fish tapeworm</name>
    <name type="synonym">Diphyllobothrium latum</name>
    <dbReference type="NCBI Taxonomy" id="60516"/>
    <lineage>
        <taxon>Eukaryota</taxon>
        <taxon>Metazoa</taxon>
        <taxon>Spiralia</taxon>
        <taxon>Lophotrochozoa</taxon>
        <taxon>Platyhelminthes</taxon>
        <taxon>Cestoda</taxon>
        <taxon>Eucestoda</taxon>
        <taxon>Diphyllobothriidea</taxon>
        <taxon>Diphyllobothriidae</taxon>
        <taxon>Dibothriocephalus</taxon>
    </lineage>
</organism>
<evidence type="ECO:0000313" key="6">
    <source>
        <dbReference type="EMBL" id="VDK80954.1"/>
    </source>
</evidence>
<dbReference type="PANTHER" id="PTHR12788">
    <property type="entry name" value="PROTEIN-TYROSINE SULFOTRANSFERASE 2"/>
    <property type="match status" value="1"/>
</dbReference>
<dbReference type="EMBL" id="UYRU01043244">
    <property type="protein sequence ID" value="VDK80954.1"/>
    <property type="molecule type" value="Genomic_DNA"/>
</dbReference>
<proteinExistence type="inferred from homology"/>
<dbReference type="GO" id="GO:0005794">
    <property type="term" value="C:Golgi apparatus"/>
    <property type="evidence" value="ECO:0007669"/>
    <property type="project" value="TreeGrafter"/>
</dbReference>
<keyword evidence="7" id="KW-1185">Reference proteome</keyword>
<dbReference type="Pfam" id="PF13469">
    <property type="entry name" value="Sulfotransfer_3"/>
    <property type="match status" value="1"/>
</dbReference>
<comment type="catalytic activity">
    <reaction evidence="4 5">
        <text>L-tyrosyl-[protein] + 3'-phosphoadenylyl sulfate = O-sulfo-L-tyrosine-[protein] + adenosine 3',5'-bisphosphate + H(+)</text>
        <dbReference type="Rhea" id="RHEA:16801"/>
        <dbReference type="Rhea" id="RHEA-COMP:10136"/>
        <dbReference type="Rhea" id="RHEA-COMP:11688"/>
        <dbReference type="ChEBI" id="CHEBI:15378"/>
        <dbReference type="ChEBI" id="CHEBI:46858"/>
        <dbReference type="ChEBI" id="CHEBI:58339"/>
        <dbReference type="ChEBI" id="CHEBI:58343"/>
        <dbReference type="ChEBI" id="CHEBI:65286"/>
        <dbReference type="EC" id="2.8.2.20"/>
    </reaction>
</comment>
<evidence type="ECO:0000313" key="7">
    <source>
        <dbReference type="Proteomes" id="UP000281553"/>
    </source>
</evidence>
<dbReference type="InterPro" id="IPR026634">
    <property type="entry name" value="TPST-like"/>
</dbReference>
<sequence length="114" mass="13055">MRVLLDVHPKVRCGPETRILPRILHISSHLVGTPEMNRLAAAGISRDTLDIAFLKFIRTIIFRSGPPAERYCVKDPFLDTSMNFLFKIFPNSKFILMIRDGRAVAHSVVRYVNF</sequence>
<gene>
    <name evidence="6" type="ORF">DILT_LOCUS3170</name>
</gene>
<protein>
    <recommendedName>
        <fullName evidence="2 5">Protein-tyrosine sulfotransferase</fullName>
        <ecNumber evidence="2 5">2.8.2.20</ecNumber>
    </recommendedName>
</protein>
<dbReference type="AlphaFoldDB" id="A0A3P6URP1"/>
<reference evidence="6 7" key="1">
    <citation type="submission" date="2018-11" db="EMBL/GenBank/DDBJ databases">
        <authorList>
            <consortium name="Pathogen Informatics"/>
        </authorList>
    </citation>
    <scope>NUCLEOTIDE SEQUENCE [LARGE SCALE GENOMIC DNA]</scope>
</reference>
<evidence type="ECO:0000256" key="5">
    <source>
        <dbReference type="RuleBase" id="RU365018"/>
    </source>
</evidence>
<name>A0A3P6URP1_DIBLA</name>
<evidence type="ECO:0000256" key="2">
    <source>
        <dbReference type="ARBA" id="ARBA00013262"/>
    </source>
</evidence>
<keyword evidence="3 5" id="KW-0808">Transferase</keyword>
<comment type="function">
    <text evidence="5">Catalyzes the O-sulfation of tyrosine residues within acidic motifs of polypeptides, using 3'-phosphoadenylyl sulfate (PAPS) as cosubstrate.</text>
</comment>
<dbReference type="Gene3D" id="3.40.50.300">
    <property type="entry name" value="P-loop containing nucleotide triphosphate hydrolases"/>
    <property type="match status" value="1"/>
</dbReference>
<dbReference type="EC" id="2.8.2.20" evidence="2 5"/>
<dbReference type="SUPFAM" id="SSF52540">
    <property type="entry name" value="P-loop containing nucleoside triphosphate hydrolases"/>
    <property type="match status" value="1"/>
</dbReference>
<dbReference type="OrthoDB" id="545675at2759"/>
<dbReference type="GO" id="GO:0008476">
    <property type="term" value="F:protein-tyrosine sulfotransferase activity"/>
    <property type="evidence" value="ECO:0007669"/>
    <property type="project" value="UniProtKB-EC"/>
</dbReference>
<comment type="similarity">
    <text evidence="1 5">Belongs to the protein sulfotransferase family.</text>
</comment>